<organism evidence="2 3">
    <name type="scientific">Streptomyces spiralis</name>
    <dbReference type="NCBI Taxonomy" id="66376"/>
    <lineage>
        <taxon>Bacteria</taxon>
        <taxon>Bacillati</taxon>
        <taxon>Actinomycetota</taxon>
        <taxon>Actinomycetes</taxon>
        <taxon>Kitasatosporales</taxon>
        <taxon>Streptomycetaceae</taxon>
        <taxon>Streptomyces</taxon>
    </lineage>
</organism>
<evidence type="ECO:0008006" key="4">
    <source>
        <dbReference type="Google" id="ProtNLM"/>
    </source>
</evidence>
<dbReference type="RefSeq" id="WP_030176016.1">
    <property type="nucleotide sequence ID" value="NZ_BNBC01000023.1"/>
</dbReference>
<reference evidence="2" key="1">
    <citation type="journal article" date="2014" name="Int. J. Syst. Evol. Microbiol.">
        <title>Complete genome sequence of Corynebacterium casei LMG S-19264T (=DSM 44701T), isolated from a smear-ripened cheese.</title>
        <authorList>
            <consortium name="US DOE Joint Genome Institute (JGI-PGF)"/>
            <person name="Walter F."/>
            <person name="Albersmeier A."/>
            <person name="Kalinowski J."/>
            <person name="Ruckert C."/>
        </authorList>
    </citation>
    <scope>NUCLEOTIDE SEQUENCE</scope>
    <source>
        <strain evidence="2">JCM 3302</strain>
    </source>
</reference>
<dbReference type="AlphaFoldDB" id="A0A919A3H3"/>
<sequence length="119" mass="12948">MSMRHALAAATLGTTLAFGALAVPAQAAPKKADTASDDVFYTTQATKQYTCAKTTCRVKRNLFAGQPLSISCYYVGQSVSGNNIWYYTTTWQYEVWVDGYTPGQHINTGADPRPGIPRC</sequence>
<name>A0A919A3H3_9ACTN</name>
<proteinExistence type="predicted"/>
<feature type="chain" id="PRO_5037918934" description="Secreted protein" evidence="1">
    <location>
        <begin position="28"/>
        <end position="119"/>
    </location>
</feature>
<comment type="caution">
    <text evidence="2">The sequence shown here is derived from an EMBL/GenBank/DDBJ whole genome shotgun (WGS) entry which is preliminary data.</text>
</comment>
<keyword evidence="3" id="KW-1185">Reference proteome</keyword>
<feature type="signal peptide" evidence="1">
    <location>
        <begin position="1"/>
        <end position="27"/>
    </location>
</feature>
<gene>
    <name evidence="2" type="ORF">GCM10014715_47560</name>
</gene>
<dbReference type="Proteomes" id="UP000641386">
    <property type="component" value="Unassembled WGS sequence"/>
</dbReference>
<accession>A0A919A3H3</accession>
<protein>
    <recommendedName>
        <fullName evidence="4">Secreted protein</fullName>
    </recommendedName>
</protein>
<evidence type="ECO:0000256" key="1">
    <source>
        <dbReference type="SAM" id="SignalP"/>
    </source>
</evidence>
<evidence type="ECO:0000313" key="3">
    <source>
        <dbReference type="Proteomes" id="UP000641386"/>
    </source>
</evidence>
<keyword evidence="1" id="KW-0732">Signal</keyword>
<dbReference type="EMBL" id="BNBC01000023">
    <property type="protein sequence ID" value="GHE85767.1"/>
    <property type="molecule type" value="Genomic_DNA"/>
</dbReference>
<reference evidence="2" key="2">
    <citation type="submission" date="2020-09" db="EMBL/GenBank/DDBJ databases">
        <authorList>
            <person name="Sun Q."/>
            <person name="Ohkuma M."/>
        </authorList>
    </citation>
    <scope>NUCLEOTIDE SEQUENCE</scope>
    <source>
        <strain evidence="2">JCM 3302</strain>
    </source>
</reference>
<evidence type="ECO:0000313" key="2">
    <source>
        <dbReference type="EMBL" id="GHE85767.1"/>
    </source>
</evidence>